<dbReference type="GO" id="GO:0000140">
    <property type="term" value="F:acylglycerone-phosphate reductase (NADP+) activity"/>
    <property type="evidence" value="ECO:0007669"/>
    <property type="project" value="TreeGrafter"/>
</dbReference>
<evidence type="ECO:0000256" key="2">
    <source>
        <dbReference type="ARBA" id="ARBA00022857"/>
    </source>
</evidence>
<dbReference type="PANTHER" id="PTHR44169:SF6">
    <property type="entry name" value="NADPH-DEPENDENT 1-ACYLDIHYDROXYACETONE PHOSPHATE REDUCTASE"/>
    <property type="match status" value="1"/>
</dbReference>
<sequence length="302" mass="32548">MTSSSKRSVLITGCSAGSAGHALALEFAKQGLRVFATARSTKSLSQLEAKGIEVLPLEVTSAESIATLKTEVSKRSGGKLDMLFNNAGMMYEAPAIEADRESVRRMFDANVFGLFDMVTAFVPLLLASVPNSQAPPTIVNTSSVLSRLPFPFAASYNASKAAVASYSDTLRIELAPLGIKVVTLFMGEVSTGLMSADNISFGHDSPYTDVEGGVQERSRQHSQNSMKAEEFARQVVNEIISKSAAGKGLFLWKGTNASLVWFLNAVGWRTVFDGTMMSGVGLDKREIKKAIFDKAQQWAKRD</sequence>
<dbReference type="EMBL" id="JAQJZL010000016">
    <property type="protein sequence ID" value="KAJ6023397.1"/>
    <property type="molecule type" value="Genomic_DNA"/>
</dbReference>
<dbReference type="PRINTS" id="PR00081">
    <property type="entry name" value="GDHRDH"/>
</dbReference>
<dbReference type="InterPro" id="IPR036291">
    <property type="entry name" value="NAD(P)-bd_dom_sf"/>
</dbReference>
<dbReference type="Pfam" id="PF00106">
    <property type="entry name" value="adh_short"/>
    <property type="match status" value="1"/>
</dbReference>
<dbReference type="PANTHER" id="PTHR44169">
    <property type="entry name" value="NADPH-DEPENDENT 1-ACYLDIHYDROXYACETONE PHOSPHATE REDUCTASE"/>
    <property type="match status" value="1"/>
</dbReference>
<reference evidence="5" key="1">
    <citation type="journal article" date="2023" name="IMA Fungus">
        <title>Comparative genomic study of the Penicillium genus elucidates a diverse pangenome and 15 lateral gene transfer events.</title>
        <authorList>
            <person name="Petersen C."/>
            <person name="Sorensen T."/>
            <person name="Nielsen M.R."/>
            <person name="Sondergaard T.E."/>
            <person name="Sorensen J.L."/>
            <person name="Fitzpatrick D.A."/>
            <person name="Frisvad J.C."/>
            <person name="Nielsen K.L."/>
        </authorList>
    </citation>
    <scope>NUCLEOTIDE SEQUENCE</scope>
    <source>
        <strain evidence="5">IBT 15450</strain>
    </source>
</reference>
<dbReference type="AlphaFoldDB" id="A0AAD6N2D4"/>
<dbReference type="Gene3D" id="3.40.50.720">
    <property type="entry name" value="NAD(P)-binding Rossmann-like Domain"/>
    <property type="match status" value="1"/>
</dbReference>
<evidence type="ECO:0000256" key="3">
    <source>
        <dbReference type="ARBA" id="ARBA00023002"/>
    </source>
</evidence>
<dbReference type="GO" id="GO:0004806">
    <property type="term" value="F:triacylglycerol lipase activity"/>
    <property type="evidence" value="ECO:0007669"/>
    <property type="project" value="TreeGrafter"/>
</dbReference>
<dbReference type="Proteomes" id="UP001219568">
    <property type="component" value="Unassembled WGS sequence"/>
</dbReference>
<dbReference type="GO" id="GO:0005811">
    <property type="term" value="C:lipid droplet"/>
    <property type="evidence" value="ECO:0007669"/>
    <property type="project" value="TreeGrafter"/>
</dbReference>
<dbReference type="InterPro" id="IPR002347">
    <property type="entry name" value="SDR_fam"/>
</dbReference>
<proteinExistence type="inferred from homology"/>
<keyword evidence="2" id="KW-0521">NADP</keyword>
<keyword evidence="6" id="KW-1185">Reference proteome</keyword>
<comment type="similarity">
    <text evidence="1 4">Belongs to the short-chain dehydrogenases/reductases (SDR) family.</text>
</comment>
<gene>
    <name evidence="5" type="ORF">N7460_013792</name>
</gene>
<comment type="caution">
    <text evidence="5">The sequence shown here is derived from an EMBL/GenBank/DDBJ whole genome shotgun (WGS) entry which is preliminary data.</text>
</comment>
<evidence type="ECO:0000313" key="5">
    <source>
        <dbReference type="EMBL" id="KAJ6023397.1"/>
    </source>
</evidence>
<protein>
    <submittedName>
        <fullName evidence="5">Uncharacterized protein</fullName>
    </submittedName>
</protein>
<accession>A0AAD6N2D4</accession>
<dbReference type="GO" id="GO:0019433">
    <property type="term" value="P:triglyceride catabolic process"/>
    <property type="evidence" value="ECO:0007669"/>
    <property type="project" value="TreeGrafter"/>
</dbReference>
<dbReference type="PRINTS" id="PR00080">
    <property type="entry name" value="SDRFAMILY"/>
</dbReference>
<dbReference type="InterPro" id="IPR020904">
    <property type="entry name" value="Sc_DH/Rdtase_CS"/>
</dbReference>
<dbReference type="PROSITE" id="PS00061">
    <property type="entry name" value="ADH_SHORT"/>
    <property type="match status" value="1"/>
</dbReference>
<evidence type="ECO:0000256" key="4">
    <source>
        <dbReference type="RuleBase" id="RU000363"/>
    </source>
</evidence>
<organism evidence="5 6">
    <name type="scientific">Penicillium canescens</name>
    <dbReference type="NCBI Taxonomy" id="5083"/>
    <lineage>
        <taxon>Eukaryota</taxon>
        <taxon>Fungi</taxon>
        <taxon>Dikarya</taxon>
        <taxon>Ascomycota</taxon>
        <taxon>Pezizomycotina</taxon>
        <taxon>Eurotiomycetes</taxon>
        <taxon>Eurotiomycetidae</taxon>
        <taxon>Eurotiales</taxon>
        <taxon>Aspergillaceae</taxon>
        <taxon>Penicillium</taxon>
    </lineage>
</organism>
<name>A0AAD6N2D4_PENCN</name>
<keyword evidence="3" id="KW-0560">Oxidoreductase</keyword>
<dbReference type="SUPFAM" id="SSF51735">
    <property type="entry name" value="NAD(P)-binding Rossmann-fold domains"/>
    <property type="match status" value="1"/>
</dbReference>
<dbReference type="GO" id="GO:0005783">
    <property type="term" value="C:endoplasmic reticulum"/>
    <property type="evidence" value="ECO:0007669"/>
    <property type="project" value="TreeGrafter"/>
</dbReference>
<reference evidence="5" key="2">
    <citation type="submission" date="2023-01" db="EMBL/GenBank/DDBJ databases">
        <authorList>
            <person name="Petersen C."/>
        </authorList>
    </citation>
    <scope>NUCLEOTIDE SEQUENCE</scope>
    <source>
        <strain evidence="5">IBT 15450</strain>
    </source>
</reference>
<evidence type="ECO:0000313" key="6">
    <source>
        <dbReference type="Proteomes" id="UP001219568"/>
    </source>
</evidence>
<evidence type="ECO:0000256" key="1">
    <source>
        <dbReference type="ARBA" id="ARBA00006484"/>
    </source>
</evidence>
<dbReference type="GO" id="GO:0006654">
    <property type="term" value="P:phosphatidic acid biosynthetic process"/>
    <property type="evidence" value="ECO:0007669"/>
    <property type="project" value="TreeGrafter"/>
</dbReference>